<reference evidence="5" key="1">
    <citation type="journal article" date="2019" name="Int. J. Syst. Evol. Microbiol.">
        <title>The Global Catalogue of Microorganisms (GCM) 10K type strain sequencing project: providing services to taxonomists for standard genome sequencing and annotation.</title>
        <authorList>
            <consortium name="The Broad Institute Genomics Platform"/>
            <consortium name="The Broad Institute Genome Sequencing Center for Infectious Disease"/>
            <person name="Wu L."/>
            <person name="Ma J."/>
        </authorList>
    </citation>
    <scope>NUCLEOTIDE SEQUENCE [LARGE SCALE GENOMIC DNA]</scope>
    <source>
        <strain evidence="5">JCM 17551</strain>
    </source>
</reference>
<evidence type="ECO:0000313" key="4">
    <source>
        <dbReference type="EMBL" id="GAA3929595.1"/>
    </source>
</evidence>
<dbReference type="InterPro" id="IPR038989">
    <property type="entry name" value="UbiJ"/>
</dbReference>
<comment type="subcellular location">
    <subcellularLocation>
        <location evidence="1">Cytoplasm</location>
    </subcellularLocation>
</comment>
<dbReference type="PANTHER" id="PTHR38693">
    <property type="entry name" value="UBIQUINONE BIOSYNTHESIS PROTEIN UBIJ"/>
    <property type="match status" value="1"/>
</dbReference>
<evidence type="ECO:0000256" key="1">
    <source>
        <dbReference type="HAMAP-Rule" id="MF_02215"/>
    </source>
</evidence>
<keyword evidence="5" id="KW-1185">Reference proteome</keyword>
<evidence type="ECO:0000259" key="3">
    <source>
        <dbReference type="Pfam" id="PF02036"/>
    </source>
</evidence>
<protein>
    <recommendedName>
        <fullName evidence="1">Ubiquinone biosynthesis accessory factor UbiJ</fullName>
    </recommendedName>
</protein>
<dbReference type="HAMAP" id="MF_02215">
    <property type="entry name" value="UbiJ"/>
    <property type="match status" value="1"/>
</dbReference>
<comment type="function">
    <text evidence="1">Required for ubiquinone (coenzyme Q) biosynthesis. Binds hydrophobic ubiquinone biosynthetic intermediates via its SCP2 domain and is essential for the stability of the Ubi complex. May constitute a docking platform where Ubi enzymes assemble and access their SCP2-bound polyprenyl substrates.</text>
</comment>
<dbReference type="PANTHER" id="PTHR38693:SF1">
    <property type="entry name" value="UBIQUINONE BIOSYNTHESIS ACCESSORY FACTOR UBIJ"/>
    <property type="match status" value="1"/>
</dbReference>
<evidence type="ECO:0000313" key="5">
    <source>
        <dbReference type="Proteomes" id="UP001501565"/>
    </source>
</evidence>
<name>A0ABP7MVJ6_9GAMM</name>
<dbReference type="Proteomes" id="UP001501565">
    <property type="component" value="Unassembled WGS sequence"/>
</dbReference>
<sequence length="236" mass="26189">MYQMVSTATLALIEGVINQALALDEVTLSKLARLEGKHLSFGLKQPNVAIGVQLLNDGVRLSSIPENEPDFPKTDLSIPDLSIKGTTSDFIRLALADDINGALFGSDIEINGDEQLAQKIMTIALELNIDWEYVLAKVTGDVIAHQIGQSIRASGKWLQKTHQSMTQNLEEYIHHELRTLPHASEIDYYCELVTHLRLQTDRLNARISNLEQQSANQKSNAFDQDSNQQGVVSDQP</sequence>
<keyword evidence="1" id="KW-0963">Cytoplasm</keyword>
<dbReference type="RefSeq" id="WP_344799142.1">
    <property type="nucleotide sequence ID" value="NZ_BAABBN010000007.1"/>
</dbReference>
<comment type="caution">
    <text evidence="4">The sequence shown here is derived from an EMBL/GenBank/DDBJ whole genome shotgun (WGS) entry which is preliminary data.</text>
</comment>
<comment type="pathway">
    <text evidence="1">Cofactor biosynthesis; ubiquinone biosynthesis.</text>
</comment>
<keyword evidence="1" id="KW-0831">Ubiquinone biosynthesis</keyword>
<gene>
    <name evidence="1" type="primary">ubiJ</name>
    <name evidence="4" type="ORF">GCM10022277_27690</name>
</gene>
<organism evidence="4 5">
    <name type="scientific">Litoribacillus peritrichatus</name>
    <dbReference type="NCBI Taxonomy" id="718191"/>
    <lineage>
        <taxon>Bacteria</taxon>
        <taxon>Pseudomonadati</taxon>
        <taxon>Pseudomonadota</taxon>
        <taxon>Gammaproteobacteria</taxon>
        <taxon>Oceanospirillales</taxon>
        <taxon>Oceanospirillaceae</taxon>
        <taxon>Litoribacillus</taxon>
    </lineage>
</organism>
<feature type="domain" description="SCP2" evidence="3">
    <location>
        <begin position="17"/>
        <end position="123"/>
    </location>
</feature>
<comment type="similarity">
    <text evidence="1">Belongs to the UbiJ family.</text>
</comment>
<accession>A0ABP7MVJ6</accession>
<proteinExistence type="inferred from homology"/>
<dbReference type="EMBL" id="BAABBN010000007">
    <property type="protein sequence ID" value="GAA3929595.1"/>
    <property type="molecule type" value="Genomic_DNA"/>
</dbReference>
<dbReference type="InterPro" id="IPR003033">
    <property type="entry name" value="SCP2_sterol-bd_dom"/>
</dbReference>
<dbReference type="Pfam" id="PF02036">
    <property type="entry name" value="SCP2"/>
    <property type="match status" value="1"/>
</dbReference>
<feature type="region of interest" description="Disordered" evidence="2">
    <location>
        <begin position="214"/>
        <end position="236"/>
    </location>
</feature>
<evidence type="ECO:0000256" key="2">
    <source>
        <dbReference type="SAM" id="MobiDB-lite"/>
    </source>
</evidence>